<dbReference type="InterPro" id="IPR005227">
    <property type="entry name" value="YqgF"/>
</dbReference>
<comment type="caution">
    <text evidence="7">The sequence shown here is derived from an EMBL/GenBank/DDBJ whole genome shotgun (WGS) entry which is preliminary data.</text>
</comment>
<evidence type="ECO:0000256" key="2">
    <source>
        <dbReference type="ARBA" id="ARBA00022517"/>
    </source>
</evidence>
<dbReference type="Gene3D" id="3.30.420.140">
    <property type="entry name" value="YqgF/RNase H-like domain"/>
    <property type="match status" value="1"/>
</dbReference>
<dbReference type="GO" id="GO:0004518">
    <property type="term" value="F:nuclease activity"/>
    <property type="evidence" value="ECO:0007669"/>
    <property type="project" value="UniProtKB-KW"/>
</dbReference>
<evidence type="ECO:0000313" key="8">
    <source>
        <dbReference type="Proteomes" id="UP000256695"/>
    </source>
</evidence>
<dbReference type="EC" id="3.1.-.-" evidence="5"/>
<sequence length="140" mass="15662">MILACDIGLKRIGIAIYLNNIILPLEPILRKNRNQAARDLDLLLIEKKITTLVIGIPESQSIACQETKKRILFFCNLLETKADKIFIDEDYSSVEASKDLNHLTGTKKHLAHKDGKLDSLAACKILERYLSSLNASLITS</sequence>
<dbReference type="HAMAP" id="MF_00651">
    <property type="entry name" value="Nuclease_YqgF"/>
    <property type="match status" value="1"/>
</dbReference>
<dbReference type="InterPro" id="IPR037027">
    <property type="entry name" value="YqgF/RNaseH-like_dom_sf"/>
</dbReference>
<dbReference type="OrthoDB" id="9796140at2"/>
<protein>
    <recommendedName>
        <fullName evidence="5">Putative pre-16S rRNA nuclease</fullName>
        <ecNumber evidence="5">3.1.-.-</ecNumber>
    </recommendedName>
</protein>
<name>A0A3D8JA63_9HELI</name>
<dbReference type="GO" id="GO:0000967">
    <property type="term" value="P:rRNA 5'-end processing"/>
    <property type="evidence" value="ECO:0007669"/>
    <property type="project" value="UniProtKB-UniRule"/>
</dbReference>
<keyword evidence="2 5" id="KW-0690">Ribosome biogenesis</keyword>
<dbReference type="GO" id="GO:0005829">
    <property type="term" value="C:cytosol"/>
    <property type="evidence" value="ECO:0007669"/>
    <property type="project" value="TreeGrafter"/>
</dbReference>
<dbReference type="Pfam" id="PF03652">
    <property type="entry name" value="RuvX"/>
    <property type="match status" value="1"/>
</dbReference>
<organism evidence="7 8">
    <name type="scientific">Helicobacter anseris</name>
    <dbReference type="NCBI Taxonomy" id="375926"/>
    <lineage>
        <taxon>Bacteria</taxon>
        <taxon>Pseudomonadati</taxon>
        <taxon>Campylobacterota</taxon>
        <taxon>Epsilonproteobacteria</taxon>
        <taxon>Campylobacterales</taxon>
        <taxon>Helicobacteraceae</taxon>
        <taxon>Helicobacter</taxon>
    </lineage>
</organism>
<comment type="function">
    <text evidence="5">Could be a nuclease involved in processing of the 5'-end of pre-16S rRNA.</text>
</comment>
<dbReference type="FunFam" id="3.30.420.140:FF:000013">
    <property type="entry name" value="Putative pre-16S rRNA nuclease"/>
    <property type="match status" value="1"/>
</dbReference>
<dbReference type="NCBIfam" id="TIGR00250">
    <property type="entry name" value="RNAse_H_YqgF"/>
    <property type="match status" value="1"/>
</dbReference>
<keyword evidence="1 5" id="KW-0963">Cytoplasm</keyword>
<evidence type="ECO:0000259" key="6">
    <source>
        <dbReference type="SMART" id="SM00732"/>
    </source>
</evidence>
<dbReference type="SMART" id="SM00732">
    <property type="entry name" value="YqgFc"/>
    <property type="match status" value="1"/>
</dbReference>
<comment type="subcellular location">
    <subcellularLocation>
        <location evidence="5">Cytoplasm</location>
    </subcellularLocation>
</comment>
<evidence type="ECO:0000256" key="5">
    <source>
        <dbReference type="HAMAP-Rule" id="MF_00651"/>
    </source>
</evidence>
<comment type="similarity">
    <text evidence="5">Belongs to the YqgF HJR family.</text>
</comment>
<reference evidence="7 8" key="1">
    <citation type="submission" date="2018-04" db="EMBL/GenBank/DDBJ databases">
        <title>Novel Campyloabacter and Helicobacter Species and Strains.</title>
        <authorList>
            <person name="Mannion A.J."/>
            <person name="Shen Z."/>
            <person name="Fox J.G."/>
        </authorList>
    </citation>
    <scope>NUCLEOTIDE SEQUENCE [LARGE SCALE GENOMIC DNA]</scope>
    <source>
        <strain evidence="7 8">MIT 04-9362</strain>
    </source>
</reference>
<evidence type="ECO:0000256" key="4">
    <source>
        <dbReference type="ARBA" id="ARBA00022801"/>
    </source>
</evidence>
<gene>
    <name evidence="7" type="ORF">CQA57_03995</name>
</gene>
<dbReference type="RefSeq" id="WP_115578941.1">
    <property type="nucleotide sequence ID" value="NZ_NXLX01000007.1"/>
</dbReference>
<proteinExistence type="inferred from homology"/>
<dbReference type="InterPro" id="IPR012337">
    <property type="entry name" value="RNaseH-like_sf"/>
</dbReference>
<evidence type="ECO:0000313" key="7">
    <source>
        <dbReference type="EMBL" id="RDU73976.1"/>
    </source>
</evidence>
<dbReference type="PANTHER" id="PTHR33317:SF4">
    <property type="entry name" value="POLYNUCLEOTIDYL TRANSFERASE, RIBONUCLEASE H-LIKE SUPERFAMILY PROTEIN"/>
    <property type="match status" value="1"/>
</dbReference>
<dbReference type="GO" id="GO:0016788">
    <property type="term" value="F:hydrolase activity, acting on ester bonds"/>
    <property type="evidence" value="ECO:0007669"/>
    <property type="project" value="UniProtKB-UniRule"/>
</dbReference>
<dbReference type="EMBL" id="NXLX01000007">
    <property type="protein sequence ID" value="RDU73976.1"/>
    <property type="molecule type" value="Genomic_DNA"/>
</dbReference>
<dbReference type="CDD" id="cd16964">
    <property type="entry name" value="YqgF"/>
    <property type="match status" value="1"/>
</dbReference>
<accession>A0A3D8JA63</accession>
<keyword evidence="4 5" id="KW-0378">Hydrolase</keyword>
<dbReference type="NCBIfam" id="NF001026">
    <property type="entry name" value="PRK00109.2-2"/>
    <property type="match status" value="1"/>
</dbReference>
<dbReference type="PANTHER" id="PTHR33317">
    <property type="entry name" value="POLYNUCLEOTIDYL TRANSFERASE, RIBONUCLEASE H-LIKE SUPERFAMILY PROTEIN"/>
    <property type="match status" value="1"/>
</dbReference>
<keyword evidence="3 5" id="KW-0540">Nuclease</keyword>
<dbReference type="SUPFAM" id="SSF53098">
    <property type="entry name" value="Ribonuclease H-like"/>
    <property type="match status" value="1"/>
</dbReference>
<feature type="domain" description="YqgF/RNase H-like" evidence="6">
    <location>
        <begin position="1"/>
        <end position="96"/>
    </location>
</feature>
<dbReference type="AlphaFoldDB" id="A0A3D8JA63"/>
<dbReference type="Proteomes" id="UP000256695">
    <property type="component" value="Unassembled WGS sequence"/>
</dbReference>
<dbReference type="InterPro" id="IPR006641">
    <property type="entry name" value="YqgF/RNaseH-like_dom"/>
</dbReference>
<evidence type="ECO:0000256" key="3">
    <source>
        <dbReference type="ARBA" id="ARBA00022722"/>
    </source>
</evidence>
<evidence type="ECO:0000256" key="1">
    <source>
        <dbReference type="ARBA" id="ARBA00022490"/>
    </source>
</evidence>
<keyword evidence="8" id="KW-1185">Reference proteome</keyword>